<dbReference type="CDD" id="cd00156">
    <property type="entry name" value="REC"/>
    <property type="match status" value="1"/>
</dbReference>
<evidence type="ECO:0000313" key="5">
    <source>
        <dbReference type="Proteomes" id="UP000177817"/>
    </source>
</evidence>
<dbReference type="EMBL" id="MHKK01000032">
    <property type="protein sequence ID" value="OGY89483.1"/>
    <property type="molecule type" value="Genomic_DNA"/>
</dbReference>
<reference evidence="4 5" key="1">
    <citation type="journal article" date="2016" name="Nat. Commun.">
        <title>Thousands of microbial genomes shed light on interconnected biogeochemical processes in an aquifer system.</title>
        <authorList>
            <person name="Anantharaman K."/>
            <person name="Brown C.T."/>
            <person name="Hug L.A."/>
            <person name="Sharon I."/>
            <person name="Castelle C.J."/>
            <person name="Probst A.J."/>
            <person name="Thomas B.C."/>
            <person name="Singh A."/>
            <person name="Wilkins M.J."/>
            <person name="Karaoz U."/>
            <person name="Brodie E.L."/>
            <person name="Williams K.H."/>
            <person name="Hubbard S.S."/>
            <person name="Banfield J.F."/>
        </authorList>
    </citation>
    <scope>NUCLEOTIDE SEQUENCE [LARGE SCALE GENOMIC DNA]</scope>
</reference>
<name>A0A1G2BJT0_9BACT</name>
<dbReference type="GO" id="GO:0000160">
    <property type="term" value="P:phosphorelay signal transduction system"/>
    <property type="evidence" value="ECO:0007669"/>
    <property type="project" value="InterPro"/>
</dbReference>
<proteinExistence type="predicted"/>
<evidence type="ECO:0000256" key="2">
    <source>
        <dbReference type="PROSITE-ProRule" id="PRU00169"/>
    </source>
</evidence>
<dbReference type="InterPro" id="IPR011006">
    <property type="entry name" value="CheY-like_superfamily"/>
</dbReference>
<organism evidence="4 5">
    <name type="scientific">Candidatus Komeilibacteria bacterium RIFCSPHIGHO2_01_FULL_52_14</name>
    <dbReference type="NCBI Taxonomy" id="1798549"/>
    <lineage>
        <taxon>Bacteria</taxon>
        <taxon>Candidatus Komeiliibacteriota</taxon>
    </lineage>
</organism>
<evidence type="ECO:0000259" key="3">
    <source>
        <dbReference type="PROSITE" id="PS50110"/>
    </source>
</evidence>
<sequence>MARILFVEDDPMLREIMTEYLSHHQVVPLTDIEEACAFLERDPAFELIITDYHLQPFDFEARCYPPGRMTGPDLLTHVRCAGIGIPLVLMSSEVQNDTELALLISGFAGVIRKPPVWTEVLPLIDRLTRGDHDDQILLPTVS</sequence>
<dbReference type="Proteomes" id="UP000177817">
    <property type="component" value="Unassembled WGS sequence"/>
</dbReference>
<dbReference type="Gene3D" id="3.40.50.2300">
    <property type="match status" value="1"/>
</dbReference>
<dbReference type="PROSITE" id="PS50110">
    <property type="entry name" value="RESPONSE_REGULATORY"/>
    <property type="match status" value="1"/>
</dbReference>
<evidence type="ECO:0000313" key="4">
    <source>
        <dbReference type="EMBL" id="OGY89483.1"/>
    </source>
</evidence>
<accession>A0A1G2BJT0</accession>
<protein>
    <recommendedName>
        <fullName evidence="3">Response regulatory domain-containing protein</fullName>
    </recommendedName>
</protein>
<feature type="modified residue" description="4-aspartylphosphate" evidence="2">
    <location>
        <position position="51"/>
    </location>
</feature>
<dbReference type="PANTHER" id="PTHR44591">
    <property type="entry name" value="STRESS RESPONSE REGULATOR PROTEIN 1"/>
    <property type="match status" value="1"/>
</dbReference>
<evidence type="ECO:0000256" key="1">
    <source>
        <dbReference type="ARBA" id="ARBA00022553"/>
    </source>
</evidence>
<dbReference type="PANTHER" id="PTHR44591:SF3">
    <property type="entry name" value="RESPONSE REGULATORY DOMAIN-CONTAINING PROTEIN"/>
    <property type="match status" value="1"/>
</dbReference>
<keyword evidence="1 2" id="KW-0597">Phosphoprotein</keyword>
<feature type="domain" description="Response regulatory" evidence="3">
    <location>
        <begin position="3"/>
        <end position="128"/>
    </location>
</feature>
<dbReference type="SUPFAM" id="SSF52172">
    <property type="entry name" value="CheY-like"/>
    <property type="match status" value="1"/>
</dbReference>
<dbReference type="InterPro" id="IPR001789">
    <property type="entry name" value="Sig_transdc_resp-reg_receiver"/>
</dbReference>
<dbReference type="InterPro" id="IPR050595">
    <property type="entry name" value="Bact_response_regulator"/>
</dbReference>
<dbReference type="SMART" id="SM00448">
    <property type="entry name" value="REC"/>
    <property type="match status" value="1"/>
</dbReference>
<comment type="caution">
    <text evidence="4">The sequence shown here is derived from an EMBL/GenBank/DDBJ whole genome shotgun (WGS) entry which is preliminary data.</text>
</comment>
<gene>
    <name evidence="4" type="ORF">A2677_02825</name>
</gene>
<dbReference type="AlphaFoldDB" id="A0A1G2BJT0"/>